<reference evidence="3 4" key="1">
    <citation type="journal article" date="2013" name="Antonie Van Leeuwenhoek">
        <title>Echinimonas agarilytica gen. nov., sp. nov., a new gammaproteobacterium isolated from the sea urchin Strongylocentrotus intermedius.</title>
        <authorList>
            <person name="Nedashkovskaya O.I."/>
            <person name="Stenkova A.M."/>
            <person name="Zhukova N.V."/>
            <person name="Van Trappen S."/>
            <person name="Lee J.S."/>
            <person name="Kim S.B."/>
        </authorList>
    </citation>
    <scope>NUCLEOTIDE SEQUENCE [LARGE SCALE GENOMIC DNA]</scope>
    <source>
        <strain evidence="3 4">KMM 6351</strain>
    </source>
</reference>
<organism evidence="3 4">
    <name type="scientific">Echinimonas agarilytica</name>
    <dbReference type="NCBI Taxonomy" id="1215918"/>
    <lineage>
        <taxon>Bacteria</taxon>
        <taxon>Pseudomonadati</taxon>
        <taxon>Pseudomonadota</taxon>
        <taxon>Gammaproteobacteria</taxon>
        <taxon>Alteromonadales</taxon>
        <taxon>Echinimonadaceae</taxon>
        <taxon>Echinimonas</taxon>
    </lineage>
</organism>
<dbReference type="Proteomes" id="UP001165393">
    <property type="component" value="Unassembled WGS sequence"/>
</dbReference>
<name>A0AA41W4S4_9GAMM</name>
<proteinExistence type="predicted"/>
<dbReference type="EMBL" id="JAMQGP010000001">
    <property type="protein sequence ID" value="MCM2678855.1"/>
    <property type="molecule type" value="Genomic_DNA"/>
</dbReference>
<sequence length="799" mass="88329">MSQLFPTIYVSFDGFQRRQLKQDLLRAFNQSILNKLGFKLKYSPRTVVDFGTPDTQQAGELCRQSALFVALLEEQAGHGSRQQMLHSELGFALPEVGTHVLLLSDAKEPDIPASLGRMSEHHDGHIVHLTDEDIATVIVAEMATALTANIPHATLEVLSADYSVCGYQLEEPIEENSANAALMAELVVPQEPVGHPSPDLANLHQHQEWALHSIRLGNETGAMASIKRSLELYDSDLMGNYWRCRLLSAIAEKDSEFTELVKRASLVITSIEHLEVDANALIAECHFYVSQGYAGLKQLEQSIQALEQALPLATNVAYLHQIALRTMQQLAQQQLSPERLDPALLRAKSAFISMLQGSLIGYQLSTQQLLMKTPKDKLDIVILGVKQDVMGSLRQLYQFEAQLRAQCVDWEIIVPAPVASELGADTMAKPIWNLVHIGQHSATMQLTLIQLLSQHLNQIDRQAHQSEVDISVIEQQQQVLGTAIRDVQFEYQEACKARKLGWLGITITAILMSIVGSGFWWLPLPHSALIGLLSGGIVAFALLAVLLTKQYGRLDAVDQRCRALDSEYALADDDLPEPRAQEGWFDRLSVRRDKLGDKCRLLQQKAKLLRSNIESKITTLATVHVSFSDITLSALGGIFNAWQPASLSTNVVCKVNNGGALTLTDSLELQLLKDSEVNAPQYILVSHDASDNISQVYFDQSPNPAHCKQLHLLQGAANNEQVFETIHVPMLNTDAPVMLQKWCVEEGDDVQAEQLIAELQSEDIVIPLLATKSGKVNRQLAPEGDDLISDQAVLELQVS</sequence>
<evidence type="ECO:0000313" key="4">
    <source>
        <dbReference type="Proteomes" id="UP001165393"/>
    </source>
</evidence>
<comment type="caution">
    <text evidence="3">The sequence shown here is derived from an EMBL/GenBank/DDBJ whole genome shotgun (WGS) entry which is preliminary data.</text>
</comment>
<keyword evidence="1" id="KW-0812">Transmembrane</keyword>
<evidence type="ECO:0000313" key="3">
    <source>
        <dbReference type="EMBL" id="MCM2678855.1"/>
    </source>
</evidence>
<dbReference type="Pfam" id="PF00364">
    <property type="entry name" value="Biotin_lipoyl"/>
    <property type="match status" value="1"/>
</dbReference>
<protein>
    <submittedName>
        <fullName evidence="3">Lipoyl domain-containing protein</fullName>
    </submittedName>
</protein>
<dbReference type="AlphaFoldDB" id="A0AA41W4S4"/>
<keyword evidence="1" id="KW-0472">Membrane</keyword>
<dbReference type="InterPro" id="IPR011053">
    <property type="entry name" value="Single_hybrid_motif"/>
</dbReference>
<keyword evidence="1" id="KW-1133">Transmembrane helix</keyword>
<evidence type="ECO:0000256" key="1">
    <source>
        <dbReference type="SAM" id="Phobius"/>
    </source>
</evidence>
<dbReference type="Gene3D" id="2.40.50.100">
    <property type="match status" value="1"/>
</dbReference>
<keyword evidence="4" id="KW-1185">Reference proteome</keyword>
<feature type="transmembrane region" description="Helical" evidence="1">
    <location>
        <begin position="528"/>
        <end position="547"/>
    </location>
</feature>
<dbReference type="CDD" id="cd06849">
    <property type="entry name" value="lipoyl_domain"/>
    <property type="match status" value="1"/>
</dbReference>
<dbReference type="RefSeq" id="WP_251260203.1">
    <property type="nucleotide sequence ID" value="NZ_JAMQGP010000001.1"/>
</dbReference>
<feature type="transmembrane region" description="Helical" evidence="1">
    <location>
        <begin position="500"/>
        <end position="522"/>
    </location>
</feature>
<dbReference type="SUPFAM" id="SSF51230">
    <property type="entry name" value="Single hybrid motif"/>
    <property type="match status" value="1"/>
</dbReference>
<feature type="domain" description="Lipoyl-binding" evidence="2">
    <location>
        <begin position="725"/>
        <end position="795"/>
    </location>
</feature>
<dbReference type="InterPro" id="IPR000089">
    <property type="entry name" value="Biotin_lipoyl"/>
</dbReference>
<gene>
    <name evidence="3" type="ORF">NAF29_04085</name>
</gene>
<accession>A0AA41W4S4</accession>
<evidence type="ECO:0000259" key="2">
    <source>
        <dbReference type="Pfam" id="PF00364"/>
    </source>
</evidence>